<organism evidence="3 4">
    <name type="scientific">Haloterrigena turkmenica (strain ATCC 51198 / DSM 5511 / JCM 9101 / NCIMB 13204 / VKM B-1734 / 4k)</name>
    <name type="common">Halococcus turkmenicus</name>
    <dbReference type="NCBI Taxonomy" id="543526"/>
    <lineage>
        <taxon>Archaea</taxon>
        <taxon>Methanobacteriati</taxon>
        <taxon>Methanobacteriota</taxon>
        <taxon>Stenosarchaea group</taxon>
        <taxon>Halobacteria</taxon>
        <taxon>Halobacteriales</taxon>
        <taxon>Natrialbaceae</taxon>
        <taxon>Haloterrigena</taxon>
    </lineage>
</organism>
<dbReference type="PANTHER" id="PTHR21240">
    <property type="entry name" value="2-AMINO-3-CARBOXYLMUCONATE-6-SEMIALDEHYDE DECARBOXYLASE"/>
    <property type="match status" value="1"/>
</dbReference>
<gene>
    <name evidence="3" type="ordered locus">Htur_4417</name>
</gene>
<dbReference type="RefSeq" id="WP_012945472.1">
    <property type="nucleotide sequence ID" value="NC_013744.1"/>
</dbReference>
<reference evidence="3 4" key="1">
    <citation type="journal article" date="2010" name="Stand. Genomic Sci.">
        <title>Complete genome sequence of Haloterrigena turkmenica type strain (4k).</title>
        <authorList>
            <person name="Saunders E."/>
            <person name="Tindall B.J."/>
            <person name="Fahnrich R."/>
            <person name="Lapidus A."/>
            <person name="Copeland A."/>
            <person name="Del Rio T.G."/>
            <person name="Lucas S."/>
            <person name="Chen F."/>
            <person name="Tice H."/>
            <person name="Cheng J.F."/>
            <person name="Han C."/>
            <person name="Detter J.C."/>
            <person name="Bruce D."/>
            <person name="Goodwin L."/>
            <person name="Chain P."/>
            <person name="Pitluck S."/>
            <person name="Pati A."/>
            <person name="Ivanova N."/>
            <person name="Mavromatis K."/>
            <person name="Chen A."/>
            <person name="Palaniappan K."/>
            <person name="Land M."/>
            <person name="Hauser L."/>
            <person name="Chang Y.J."/>
            <person name="Jeffries C.D."/>
            <person name="Brettin T."/>
            <person name="Rohde M."/>
            <person name="Goker M."/>
            <person name="Bristow J."/>
            <person name="Eisen J.A."/>
            <person name="Markowitz V."/>
            <person name="Hugenholtz P."/>
            <person name="Klenk H.P."/>
            <person name="Kyrpides N.C."/>
        </authorList>
    </citation>
    <scope>NUCLEOTIDE SEQUENCE [LARGE SCALE GENOMIC DNA]</scope>
    <source>
        <strain evidence="4">ATCC 51198 / DSM 5511 / JCM 9101 / NCIMB 13204 / VKM B-1734 / 4k</strain>
    </source>
</reference>
<dbReference type="InterPro" id="IPR006680">
    <property type="entry name" value="Amidohydro-rel"/>
</dbReference>
<geneLocation type="plasmid" evidence="3 4">
    <name>pHTUR01</name>
</geneLocation>
<dbReference type="PANTHER" id="PTHR21240:SF19">
    <property type="entry name" value="CATALYTIC_ HYDROLASE"/>
    <property type="match status" value="1"/>
</dbReference>
<evidence type="ECO:0000256" key="1">
    <source>
        <dbReference type="ARBA" id="ARBA00023239"/>
    </source>
</evidence>
<dbReference type="InterPro" id="IPR032466">
    <property type="entry name" value="Metal_Hydrolase"/>
</dbReference>
<dbReference type="GeneID" id="8745045"/>
<dbReference type="Pfam" id="PF04909">
    <property type="entry name" value="Amidohydro_2"/>
    <property type="match status" value="1"/>
</dbReference>
<dbReference type="SUPFAM" id="SSF51556">
    <property type="entry name" value="Metallo-dependent hydrolases"/>
    <property type="match status" value="1"/>
</dbReference>
<keyword evidence="4" id="KW-1185">Reference proteome</keyword>
<evidence type="ECO:0000259" key="2">
    <source>
        <dbReference type="Pfam" id="PF04909"/>
    </source>
</evidence>
<dbReference type="InterPro" id="IPR032465">
    <property type="entry name" value="ACMSD"/>
</dbReference>
<protein>
    <submittedName>
        <fullName evidence="3">Amidohydrolase 2</fullName>
    </submittedName>
</protein>
<dbReference type="Gene3D" id="3.20.20.140">
    <property type="entry name" value="Metal-dependent hydrolases"/>
    <property type="match status" value="1"/>
</dbReference>
<dbReference type="CDD" id="cd01292">
    <property type="entry name" value="metallo-dependent_hydrolases"/>
    <property type="match status" value="1"/>
</dbReference>
<dbReference type="OrthoDB" id="34429at2157"/>
<sequence length="286" mass="32235">MVVSDGKIIDVWCNVFTTEGTELYYESQAQQVAARIFGKDDMYDPEQGMSADEFVSKMDEHGIDQVFVPALKFGNPDGGMEIDVPHEMVAELASQHPDRIKGMAGINPREGMDGVATLEEYVEDYGFVAALLEPYGWDRPINHRQYYPFYAKCAELGVPVMMQVGHSAMKMPSKMGKPLLLDDIALDFPELDIVGGHTGWPWSKELEALAWKHDNLYLGATAHAPKYWEENVVNFIKSRGRDKVVFGTDYPVLDYPETLEQIDEMGLDPAVERKLLYENARDLFGV</sequence>
<dbReference type="KEGG" id="htu:Htur_4417"/>
<keyword evidence="1" id="KW-0456">Lyase</keyword>
<accession>D2S1I1</accession>
<evidence type="ECO:0000313" key="4">
    <source>
        <dbReference type="Proteomes" id="UP000001903"/>
    </source>
</evidence>
<feature type="domain" description="Amidohydrolase-related" evidence="2">
    <location>
        <begin position="86"/>
        <end position="285"/>
    </location>
</feature>
<dbReference type="GO" id="GO:0016831">
    <property type="term" value="F:carboxy-lyase activity"/>
    <property type="evidence" value="ECO:0007669"/>
    <property type="project" value="InterPro"/>
</dbReference>
<proteinExistence type="predicted"/>
<dbReference type="EMBL" id="CP001861">
    <property type="protein sequence ID" value="ADB63228.1"/>
    <property type="molecule type" value="Genomic_DNA"/>
</dbReference>
<dbReference type="Proteomes" id="UP000001903">
    <property type="component" value="Plasmid pHTUR01"/>
</dbReference>
<dbReference type="AlphaFoldDB" id="D2S1I1"/>
<keyword evidence="3" id="KW-0614">Plasmid</keyword>
<evidence type="ECO:0000313" key="3">
    <source>
        <dbReference type="EMBL" id="ADB63228.1"/>
    </source>
</evidence>
<dbReference type="GO" id="GO:0016787">
    <property type="term" value="F:hydrolase activity"/>
    <property type="evidence" value="ECO:0007669"/>
    <property type="project" value="UniProtKB-KW"/>
</dbReference>
<dbReference type="HOGENOM" id="CLU_044590_4_3_2"/>
<name>D2S1I1_HALTV</name>